<evidence type="ECO:0000313" key="3">
    <source>
        <dbReference type="Proteomes" id="UP001213000"/>
    </source>
</evidence>
<evidence type="ECO:0000313" key="2">
    <source>
        <dbReference type="EMBL" id="KAJ3557882.1"/>
    </source>
</evidence>
<feature type="compositionally biased region" description="Acidic residues" evidence="1">
    <location>
        <begin position="951"/>
        <end position="969"/>
    </location>
</feature>
<dbReference type="Pfam" id="PF18759">
    <property type="entry name" value="Plavaka"/>
    <property type="match status" value="1"/>
</dbReference>
<reference evidence="2" key="1">
    <citation type="submission" date="2022-07" db="EMBL/GenBank/DDBJ databases">
        <title>Genome Sequence of Leucocoprinus birnbaumii.</title>
        <authorList>
            <person name="Buettner E."/>
        </authorList>
    </citation>
    <scope>NUCLEOTIDE SEQUENCE</scope>
    <source>
        <strain evidence="2">VT141</strain>
    </source>
</reference>
<feature type="region of interest" description="Disordered" evidence="1">
    <location>
        <begin position="117"/>
        <end position="147"/>
    </location>
</feature>
<organism evidence="2 3">
    <name type="scientific">Leucocoprinus birnbaumii</name>
    <dbReference type="NCBI Taxonomy" id="56174"/>
    <lineage>
        <taxon>Eukaryota</taxon>
        <taxon>Fungi</taxon>
        <taxon>Dikarya</taxon>
        <taxon>Basidiomycota</taxon>
        <taxon>Agaricomycotina</taxon>
        <taxon>Agaricomycetes</taxon>
        <taxon>Agaricomycetidae</taxon>
        <taxon>Agaricales</taxon>
        <taxon>Agaricineae</taxon>
        <taxon>Agaricaceae</taxon>
        <taxon>Leucocoprinus</taxon>
    </lineage>
</organism>
<feature type="compositionally biased region" description="Pro residues" evidence="1">
    <location>
        <begin position="118"/>
        <end position="144"/>
    </location>
</feature>
<feature type="region of interest" description="Disordered" evidence="1">
    <location>
        <begin position="338"/>
        <end position="359"/>
    </location>
</feature>
<keyword evidence="3" id="KW-1185">Reference proteome</keyword>
<gene>
    <name evidence="2" type="ORF">NP233_g11630</name>
</gene>
<feature type="region of interest" description="Disordered" evidence="1">
    <location>
        <begin position="45"/>
        <end position="70"/>
    </location>
</feature>
<dbReference type="Proteomes" id="UP001213000">
    <property type="component" value="Unassembled WGS sequence"/>
</dbReference>
<comment type="caution">
    <text evidence="2">The sequence shown here is derived from an EMBL/GenBank/DDBJ whole genome shotgun (WGS) entry which is preliminary data.</text>
</comment>
<dbReference type="EMBL" id="JANIEX010001442">
    <property type="protein sequence ID" value="KAJ3557882.1"/>
    <property type="molecule type" value="Genomic_DNA"/>
</dbReference>
<feature type="region of interest" description="Disordered" evidence="1">
    <location>
        <begin position="939"/>
        <end position="976"/>
    </location>
</feature>
<accession>A0AAD5VJQ7</accession>
<protein>
    <submittedName>
        <fullName evidence="2">Uncharacterized protein</fullName>
    </submittedName>
</protein>
<evidence type="ECO:0000256" key="1">
    <source>
        <dbReference type="SAM" id="MobiDB-lite"/>
    </source>
</evidence>
<dbReference type="InterPro" id="IPR041078">
    <property type="entry name" value="Plavaka"/>
</dbReference>
<dbReference type="AlphaFoldDB" id="A0AAD5VJQ7"/>
<name>A0AAD5VJQ7_9AGAR</name>
<sequence length="976" mass="109855">MYKTQQRLSQHYKDCPGQLNEVFTTLLEGAAEPLQSVPKISRVEGASDVAEARNQQPEEISRPPFTHPFPNASTTITASTASSSRQTVSVYPSCLGRQRKRPQRFDNMVPSLLTAVPHMPPPMVQPPSPIQAPSLSPPPPPSEPEPVVYETEPNAFGLYQSYTMPTVDFDLSSQRWWLGLNRSAGDEDNTMTEATPDKSFAPFPNSSIFCLMSWLHDGNTTKTLDSTNKLVKKSKEGTNMPEFLSSNSWKTGSVTLQLPKEGIEYDSEHEAPMVMVDGIYYCSLCEVVKTAFEDKSAQTFHYTPYRLFHKPTPDAPPECVISELYNSDEFLEEHERLQKQPREPGCDLETGIAGETNPLPESVADKYEEIYGKQPKDAVMTHLRHELMHTMWELILKDEFVHDYQHGIVVRCADGVTCRLYPRIFTYSADYPEKVLLTTIRFLGGCPCPRCFVKKDQIGAIGTTVDEQRQSHKRQDNHERQFDIQTARRMIFKEGRGVNSQPVDRLLKPLSQTPTMNAFSKAIFAHLVRILHAHGHGSIQMLNKRYRQTPTFGSGTIRKFSANASEMRKLAARDFEDLLQCSMPVFEGLLPEPHNQIVLDLLFSLCHWHALAKLHLHTSSTLASLKVATRNFGQQLRVSSTYKLHAMGDYEEAIWRFGTTDGYSTQIGELEHRRVKRFYAQTNKQAGFTAQIAKQQRRQRILHKIGQLQHPSSLLALPHDDEPLMPISPRDHHYISPLQKKYLNVIAWVGKHPNDPALQSHRTRILALLMPMPVSFEYSTLKFSITIQDLPTQGPSILNFSGSDGTISIQLTLLGSSTDAFHGFVLPLGMRLLVLSIRATSFLPSILSQALLMDMTTQQRLWVPLLLVEKPMVRKTGFIIILAYRDLFMQVRGGGIGHKATSVSAHAVDNVTFPEDDLDDNITGSEEEDIRAEILDYGYSHGVDGGASDNDQTDAEDDEDGWEDADAEQEGYGLFN</sequence>
<proteinExistence type="predicted"/>